<dbReference type="AlphaFoldDB" id="D0W2Q6"/>
<evidence type="ECO:0000313" key="3">
    <source>
        <dbReference type="Proteomes" id="UP000003294"/>
    </source>
</evidence>
<proteinExistence type="predicted"/>
<gene>
    <name evidence="2" type="ORF">NEICINOT_03939</name>
</gene>
<feature type="chain" id="PRO_5003017755" evidence="1">
    <location>
        <begin position="21"/>
        <end position="41"/>
    </location>
</feature>
<evidence type="ECO:0000313" key="2">
    <source>
        <dbReference type="EMBL" id="EEZ72103.1"/>
    </source>
</evidence>
<accession>D0W2Q6</accession>
<keyword evidence="1" id="KW-0732">Signal</keyword>
<evidence type="ECO:0000256" key="1">
    <source>
        <dbReference type="SAM" id="SignalP"/>
    </source>
</evidence>
<dbReference type="RefSeq" id="WP_003676234.1">
    <property type="nucleotide sequence ID" value="NZ_ACDY02000004.1"/>
</dbReference>
<reference evidence="2 3" key="1">
    <citation type="submission" date="2009-10" db="EMBL/GenBank/DDBJ databases">
        <authorList>
            <person name="Weinstock G."/>
            <person name="Sodergren E."/>
            <person name="Clifton S."/>
            <person name="Fulton L."/>
            <person name="Fulton B."/>
            <person name="Courtney L."/>
            <person name="Fronick C."/>
            <person name="Harrison M."/>
            <person name="Strong C."/>
            <person name="Farmer C."/>
            <person name="Delahaunty K."/>
            <person name="Markovic C."/>
            <person name="Hall O."/>
            <person name="Minx P."/>
            <person name="Tomlinson C."/>
            <person name="Mitreva M."/>
            <person name="Nelson J."/>
            <person name="Hou S."/>
            <person name="Wollam A."/>
            <person name="Pepin K.H."/>
            <person name="Johnson M."/>
            <person name="Bhonagiri V."/>
            <person name="Nash W.E."/>
            <person name="Warren W."/>
            <person name="Chinwalla A."/>
            <person name="Mardis E.R."/>
            <person name="Wilson R.K."/>
        </authorList>
    </citation>
    <scope>NUCLEOTIDE SEQUENCE [LARGE SCALE GENOMIC DNA]</scope>
    <source>
        <strain evidence="2 3">ATCC 14685</strain>
    </source>
</reference>
<feature type="signal peptide" evidence="1">
    <location>
        <begin position="1"/>
        <end position="20"/>
    </location>
</feature>
<name>D0W2Q6_NEICI</name>
<comment type="caution">
    <text evidence="2">The sequence shown here is derived from an EMBL/GenBank/DDBJ whole genome shotgun (WGS) entry which is preliminary data.</text>
</comment>
<sequence length="41" mass="4762">MTRFKYSLLFAALLPVYAQADVSVSDDLLEHHRYTHLRNAV</sequence>
<dbReference type="Proteomes" id="UP000003294">
    <property type="component" value="Unassembled WGS sequence"/>
</dbReference>
<organism evidence="2 3">
    <name type="scientific">Neisseria cinerea ATCC 14685</name>
    <dbReference type="NCBI Taxonomy" id="546262"/>
    <lineage>
        <taxon>Bacteria</taxon>
        <taxon>Pseudomonadati</taxon>
        <taxon>Pseudomonadota</taxon>
        <taxon>Betaproteobacteria</taxon>
        <taxon>Neisseriales</taxon>
        <taxon>Neisseriaceae</taxon>
        <taxon>Neisseria</taxon>
    </lineage>
</organism>
<protein>
    <submittedName>
        <fullName evidence="2">TonB-dependent siderophore receptor</fullName>
    </submittedName>
</protein>
<dbReference type="STRING" id="546262.NEICINOT_03939"/>
<keyword evidence="2" id="KW-0675">Receptor</keyword>
<dbReference type="EMBL" id="ACDY02000004">
    <property type="protein sequence ID" value="EEZ72103.1"/>
    <property type="molecule type" value="Genomic_DNA"/>
</dbReference>